<dbReference type="NCBIfam" id="TIGR02532">
    <property type="entry name" value="IV_pilin_GFxxxE"/>
    <property type="match status" value="1"/>
</dbReference>
<dbReference type="SUPFAM" id="SSF54523">
    <property type="entry name" value="Pili subunits"/>
    <property type="match status" value="1"/>
</dbReference>
<name>A0A382JAG6_9ZZZZ</name>
<keyword evidence="1" id="KW-1133">Transmembrane helix</keyword>
<evidence type="ECO:0008006" key="3">
    <source>
        <dbReference type="Google" id="ProtNLM"/>
    </source>
</evidence>
<protein>
    <recommendedName>
        <fullName evidence="3">General secretion pathway GspH domain-containing protein</fullName>
    </recommendedName>
</protein>
<dbReference type="Gene3D" id="3.30.700.10">
    <property type="entry name" value="Glycoprotein, Type 4 Pilin"/>
    <property type="match status" value="1"/>
</dbReference>
<sequence>MFNKHLQVKNAGIHRRFFMSRIQQPAFTMIELIATMVIMGILSVSTVTNFSDFNRGLRIFEEVKDMARKITYARDYCTARKESFYLIVDVDEDQYSLFHQDISTALTLPNESSNQFDLPSYVDISAKTKIHDAAGLEFDAIMGEPQGIDANATITIGDFTITIENPTGYINVQ</sequence>
<evidence type="ECO:0000313" key="2">
    <source>
        <dbReference type="EMBL" id="SVC08639.1"/>
    </source>
</evidence>
<keyword evidence="1" id="KW-0472">Membrane</keyword>
<dbReference type="InterPro" id="IPR012902">
    <property type="entry name" value="N_methyl_site"/>
</dbReference>
<dbReference type="AlphaFoldDB" id="A0A382JAG6"/>
<evidence type="ECO:0000256" key="1">
    <source>
        <dbReference type="SAM" id="Phobius"/>
    </source>
</evidence>
<proteinExistence type="predicted"/>
<dbReference type="InterPro" id="IPR045584">
    <property type="entry name" value="Pilin-like"/>
</dbReference>
<feature type="transmembrane region" description="Helical" evidence="1">
    <location>
        <begin position="25"/>
        <end position="45"/>
    </location>
</feature>
<dbReference type="Pfam" id="PF07963">
    <property type="entry name" value="N_methyl"/>
    <property type="match status" value="1"/>
</dbReference>
<dbReference type="EMBL" id="UINC01072763">
    <property type="protein sequence ID" value="SVC08639.1"/>
    <property type="molecule type" value="Genomic_DNA"/>
</dbReference>
<gene>
    <name evidence="2" type="ORF">METZ01_LOCUS261493</name>
</gene>
<keyword evidence="1" id="KW-0812">Transmembrane</keyword>
<reference evidence="2" key="1">
    <citation type="submission" date="2018-05" db="EMBL/GenBank/DDBJ databases">
        <authorList>
            <person name="Lanie J.A."/>
            <person name="Ng W.-L."/>
            <person name="Kazmierczak K.M."/>
            <person name="Andrzejewski T.M."/>
            <person name="Davidsen T.M."/>
            <person name="Wayne K.J."/>
            <person name="Tettelin H."/>
            <person name="Glass J.I."/>
            <person name="Rusch D."/>
            <person name="Podicherti R."/>
            <person name="Tsui H.-C.T."/>
            <person name="Winkler M.E."/>
        </authorList>
    </citation>
    <scope>NUCLEOTIDE SEQUENCE</scope>
</reference>
<accession>A0A382JAG6</accession>
<organism evidence="2">
    <name type="scientific">marine metagenome</name>
    <dbReference type="NCBI Taxonomy" id="408172"/>
    <lineage>
        <taxon>unclassified sequences</taxon>
        <taxon>metagenomes</taxon>
        <taxon>ecological metagenomes</taxon>
    </lineage>
</organism>